<keyword evidence="2" id="KW-1185">Reference proteome</keyword>
<dbReference type="KEGG" id="tet:TTHERM_00016070"/>
<dbReference type="Proteomes" id="UP000009168">
    <property type="component" value="Unassembled WGS sequence"/>
</dbReference>
<name>Q22RI0_TETTS</name>
<evidence type="ECO:0000313" key="2">
    <source>
        <dbReference type="Proteomes" id="UP000009168"/>
    </source>
</evidence>
<dbReference type="InterPro" id="IPR023393">
    <property type="entry name" value="START-like_dom_sf"/>
</dbReference>
<dbReference type="AlphaFoldDB" id="Q22RI0"/>
<proteinExistence type="predicted"/>
<accession>Q22RI0</accession>
<sequence length="200" mass="23595">MDQNTTYEFLKKKQDQTDFYYKDVDHQFKEYRKTDQMMTLFLESSPSEIITVKVVVESNSPFEKIVRALQDLSYFKQITPDLEQWVIIDRNVNYEIHHCQTKAKTDMIFGEIKQISQNLAYFTSASVDHPSIVIDKDRTLTNYMLNSTVVEKTNNNQSKVTFILCQNIARFDVQTNNKILLESVPPYLEQLTKAFEKYPY</sequence>
<dbReference type="EMBL" id="GG662845">
    <property type="protein sequence ID" value="EAR88142.1"/>
    <property type="molecule type" value="Genomic_DNA"/>
</dbReference>
<reference evidence="2" key="1">
    <citation type="journal article" date="2006" name="PLoS Biol.">
        <title>Macronuclear genome sequence of the ciliate Tetrahymena thermophila, a model eukaryote.</title>
        <authorList>
            <person name="Eisen J.A."/>
            <person name="Coyne R.S."/>
            <person name="Wu M."/>
            <person name="Wu D."/>
            <person name="Thiagarajan M."/>
            <person name="Wortman J.R."/>
            <person name="Badger J.H."/>
            <person name="Ren Q."/>
            <person name="Amedeo P."/>
            <person name="Jones K.M."/>
            <person name="Tallon L.J."/>
            <person name="Delcher A.L."/>
            <person name="Salzberg S.L."/>
            <person name="Silva J.C."/>
            <person name="Haas B.J."/>
            <person name="Majoros W.H."/>
            <person name="Farzad M."/>
            <person name="Carlton J.M."/>
            <person name="Smith R.K. Jr."/>
            <person name="Garg J."/>
            <person name="Pearlman R.E."/>
            <person name="Karrer K.M."/>
            <person name="Sun L."/>
            <person name="Manning G."/>
            <person name="Elde N.C."/>
            <person name="Turkewitz A.P."/>
            <person name="Asai D.J."/>
            <person name="Wilkes D.E."/>
            <person name="Wang Y."/>
            <person name="Cai H."/>
            <person name="Collins K."/>
            <person name="Stewart B.A."/>
            <person name="Lee S.R."/>
            <person name="Wilamowska K."/>
            <person name="Weinberg Z."/>
            <person name="Ruzzo W.L."/>
            <person name="Wloga D."/>
            <person name="Gaertig J."/>
            <person name="Frankel J."/>
            <person name="Tsao C.-C."/>
            <person name="Gorovsky M.A."/>
            <person name="Keeling P.J."/>
            <person name="Waller R.F."/>
            <person name="Patron N.J."/>
            <person name="Cherry J.M."/>
            <person name="Stover N.A."/>
            <person name="Krieger C.J."/>
            <person name="del Toro C."/>
            <person name="Ryder H.F."/>
            <person name="Williamson S.C."/>
            <person name="Barbeau R.A."/>
            <person name="Hamilton E.P."/>
            <person name="Orias E."/>
        </authorList>
    </citation>
    <scope>NUCLEOTIDE SEQUENCE [LARGE SCALE GENOMIC DNA]</scope>
    <source>
        <strain evidence="2">SB210</strain>
    </source>
</reference>
<organism evidence="1 2">
    <name type="scientific">Tetrahymena thermophila (strain SB210)</name>
    <dbReference type="NCBI Taxonomy" id="312017"/>
    <lineage>
        <taxon>Eukaryota</taxon>
        <taxon>Sar</taxon>
        <taxon>Alveolata</taxon>
        <taxon>Ciliophora</taxon>
        <taxon>Intramacronucleata</taxon>
        <taxon>Oligohymenophorea</taxon>
        <taxon>Hymenostomatida</taxon>
        <taxon>Tetrahymenina</taxon>
        <taxon>Tetrahymenidae</taxon>
        <taxon>Tetrahymena</taxon>
    </lineage>
</organism>
<gene>
    <name evidence="1" type="ORF">TTHERM_00016070</name>
</gene>
<evidence type="ECO:0000313" key="1">
    <source>
        <dbReference type="EMBL" id="EAR88142.1"/>
    </source>
</evidence>
<dbReference type="Gene3D" id="3.30.530.20">
    <property type="match status" value="1"/>
</dbReference>
<dbReference type="SUPFAM" id="SSF55961">
    <property type="entry name" value="Bet v1-like"/>
    <property type="match status" value="1"/>
</dbReference>
<dbReference type="GeneID" id="7826838"/>
<dbReference type="RefSeq" id="XP_001008387.1">
    <property type="nucleotide sequence ID" value="XM_001008387.1"/>
</dbReference>
<protein>
    <submittedName>
        <fullName evidence="1">Uncharacterized protein</fullName>
    </submittedName>
</protein>
<dbReference type="HOGENOM" id="CLU_1368687_0_0_1"/>
<dbReference type="InParanoid" id="Q22RI0"/>